<dbReference type="Proteomes" id="UP000033540">
    <property type="component" value="Unassembled WGS sequence"/>
</dbReference>
<dbReference type="Gene3D" id="3.30.300.30">
    <property type="match status" value="1"/>
</dbReference>
<dbReference type="GO" id="GO:0031956">
    <property type="term" value="F:medium-chain fatty acid-CoA ligase activity"/>
    <property type="evidence" value="ECO:0007669"/>
    <property type="project" value="TreeGrafter"/>
</dbReference>
<feature type="domain" description="AMP-binding enzyme C-terminal" evidence="2">
    <location>
        <begin position="474"/>
        <end position="556"/>
    </location>
</feature>
<dbReference type="OrthoDB" id="10253115at2759"/>
<reference evidence="3 4" key="1">
    <citation type="submission" date="2015-02" db="EMBL/GenBank/DDBJ databases">
        <title>Draft genome sequence of Aspergillus parasiticus SU-1.</title>
        <authorList>
            <person name="Yu J."/>
            <person name="Fedorova N."/>
            <person name="Yin Y."/>
            <person name="Losada L."/>
            <person name="Zafar N."/>
            <person name="Taujale R."/>
            <person name="Ehrlich K.C."/>
            <person name="Bhatnagar D."/>
            <person name="Cleveland T.E."/>
            <person name="Bennett J.W."/>
            <person name="Nierman W.C."/>
        </authorList>
    </citation>
    <scope>NUCLEOTIDE SEQUENCE [LARGE SCALE GENOMIC DNA]</scope>
    <source>
        <strain evidence="4">ATCC 56775 / NRRL 5862 / SRRC 143 / SU-1</strain>
    </source>
</reference>
<dbReference type="InterPro" id="IPR045851">
    <property type="entry name" value="AMP-bd_C_sf"/>
</dbReference>
<dbReference type="AlphaFoldDB" id="A0A0F0IK43"/>
<sequence length="576" mass="63327">MSQKAPPPVQGTFPSCVYGPTQPPLRTWTIGDVLQRQAREYPYHEALICGNTSTRITYSQLDDRTRRLGDALIASGIGPGDRIGIFAGNVAEYVEIVLATARIGGIAVLFNTFFSTEEIERALRFTGCAFLFICDSLGKRSLRPCIIHLQHIMQMQSDDLPEFRQTILLSDNDLGFSNLQTYEAFLGGSVQFSRDKNETVEDQVTKNTVCIFQFTSGTTGVPKTVMLTHFNVINNGFLIGDRIGLTSDDTICCPWPLFHSSGLVVGLMTSLLYGSTLVLPSPTFDPGETARALVSEKCTGLQGVPTMFAAVLAWYHQQGAQLPALRTGIIGGSPVSPSLLKTLHESFGLRDLGIAYGMTETSPLSYLSKGLQSDERHTWMDILPHTSAKVVDTHGKTVPVGTPGELCIAGYLLQQGYYQNLEKTREVMRLHDNDGLVWMHTGDEAIMNEKGQCRISGRIKDIIIRGGENIYPTEIEDRLNDHPAISMSAVVGIKDRRYGEIVAAFLQLHHGRKAPTTTEISEWVQLVLGKQKAPALIFYLGVDNVPDEFPKTASGKIKKADLVAIGNRLVHNKNKL</sequence>
<dbReference type="InterPro" id="IPR042099">
    <property type="entry name" value="ANL_N_sf"/>
</dbReference>
<dbReference type="EMBL" id="JZEE01000145">
    <property type="protein sequence ID" value="KJK68174.1"/>
    <property type="molecule type" value="Genomic_DNA"/>
</dbReference>
<proteinExistence type="predicted"/>
<dbReference type="InterPro" id="IPR000873">
    <property type="entry name" value="AMP-dep_synth/lig_dom"/>
</dbReference>
<dbReference type="PROSITE" id="PS00455">
    <property type="entry name" value="AMP_BINDING"/>
    <property type="match status" value="1"/>
</dbReference>
<comment type="caution">
    <text evidence="3">The sequence shown here is derived from an EMBL/GenBank/DDBJ whole genome shotgun (WGS) entry which is preliminary data.</text>
</comment>
<dbReference type="STRING" id="1403190.A0A0F0IK43"/>
<gene>
    <name evidence="3" type="ORF">P875_00108565</name>
</gene>
<accession>A0A0F0IK43</accession>
<feature type="domain" description="AMP-dependent synthetase/ligase" evidence="1">
    <location>
        <begin position="34"/>
        <end position="418"/>
    </location>
</feature>
<dbReference type="PANTHER" id="PTHR43201">
    <property type="entry name" value="ACYL-COA SYNTHETASE"/>
    <property type="match status" value="1"/>
</dbReference>
<dbReference type="GO" id="GO:0006631">
    <property type="term" value="P:fatty acid metabolic process"/>
    <property type="evidence" value="ECO:0007669"/>
    <property type="project" value="TreeGrafter"/>
</dbReference>
<evidence type="ECO:0000313" key="3">
    <source>
        <dbReference type="EMBL" id="KJK68174.1"/>
    </source>
</evidence>
<dbReference type="Pfam" id="PF00501">
    <property type="entry name" value="AMP-binding"/>
    <property type="match status" value="1"/>
</dbReference>
<evidence type="ECO:0000259" key="2">
    <source>
        <dbReference type="Pfam" id="PF13193"/>
    </source>
</evidence>
<dbReference type="InterPro" id="IPR025110">
    <property type="entry name" value="AMP-bd_C"/>
</dbReference>
<organism evidence="3 4">
    <name type="scientific">Aspergillus parasiticus (strain ATCC 56775 / NRRL 5862 / SRRC 143 / SU-1)</name>
    <dbReference type="NCBI Taxonomy" id="1403190"/>
    <lineage>
        <taxon>Eukaryota</taxon>
        <taxon>Fungi</taxon>
        <taxon>Dikarya</taxon>
        <taxon>Ascomycota</taxon>
        <taxon>Pezizomycotina</taxon>
        <taxon>Eurotiomycetes</taxon>
        <taxon>Eurotiomycetidae</taxon>
        <taxon>Eurotiales</taxon>
        <taxon>Aspergillaceae</taxon>
        <taxon>Aspergillus</taxon>
        <taxon>Aspergillus subgen. Circumdati</taxon>
    </lineage>
</organism>
<dbReference type="PANTHER" id="PTHR43201:SF6">
    <property type="entry name" value="ACYL COA SYNTHETASE (EUROFUNG)"/>
    <property type="match status" value="1"/>
</dbReference>
<evidence type="ECO:0000259" key="1">
    <source>
        <dbReference type="Pfam" id="PF00501"/>
    </source>
</evidence>
<dbReference type="InterPro" id="IPR020845">
    <property type="entry name" value="AMP-binding_CS"/>
</dbReference>
<evidence type="ECO:0000313" key="4">
    <source>
        <dbReference type="Proteomes" id="UP000033540"/>
    </source>
</evidence>
<name>A0A0F0IK43_ASPPU</name>
<dbReference type="Pfam" id="PF13193">
    <property type="entry name" value="AMP-binding_C"/>
    <property type="match status" value="1"/>
</dbReference>
<protein>
    <submittedName>
        <fullName evidence="3">AMP-binding enzyme</fullName>
    </submittedName>
</protein>
<dbReference type="Gene3D" id="3.40.50.12780">
    <property type="entry name" value="N-terminal domain of ligase-like"/>
    <property type="match status" value="1"/>
</dbReference>
<dbReference type="SUPFAM" id="SSF56801">
    <property type="entry name" value="Acetyl-CoA synthetase-like"/>
    <property type="match status" value="1"/>
</dbReference>